<keyword evidence="1" id="KW-0677">Repeat</keyword>
<evidence type="ECO:0000313" key="4">
    <source>
        <dbReference type="EMBL" id="KAH7272302.1"/>
    </source>
</evidence>
<name>A0A9P9RAY1_FUSSL</name>
<dbReference type="AlphaFoldDB" id="A0A9P9RAY1"/>
<evidence type="ECO:0000256" key="1">
    <source>
        <dbReference type="ARBA" id="ARBA00022737"/>
    </source>
</evidence>
<dbReference type="PRINTS" id="PR01415">
    <property type="entry name" value="ANKYRIN"/>
</dbReference>
<evidence type="ECO:0000313" key="5">
    <source>
        <dbReference type="Proteomes" id="UP000736672"/>
    </source>
</evidence>
<keyword evidence="5" id="KW-1185">Reference proteome</keyword>
<protein>
    <submittedName>
        <fullName evidence="4">Ankyrin repeat-containing domain protein</fullName>
    </submittedName>
</protein>
<dbReference type="SUPFAM" id="SSF48403">
    <property type="entry name" value="Ankyrin repeat"/>
    <property type="match status" value="1"/>
</dbReference>
<keyword evidence="2 3" id="KW-0040">ANK repeat</keyword>
<dbReference type="EMBL" id="JAGTJS010000003">
    <property type="protein sequence ID" value="KAH7272302.1"/>
    <property type="molecule type" value="Genomic_DNA"/>
</dbReference>
<dbReference type="OrthoDB" id="194358at2759"/>
<dbReference type="PROSITE" id="PS50088">
    <property type="entry name" value="ANK_REPEAT"/>
    <property type="match status" value="2"/>
</dbReference>
<reference evidence="4" key="1">
    <citation type="journal article" date="2021" name="Nat. Commun.">
        <title>Genetic determinants of endophytism in the Arabidopsis root mycobiome.</title>
        <authorList>
            <person name="Mesny F."/>
            <person name="Miyauchi S."/>
            <person name="Thiergart T."/>
            <person name="Pickel B."/>
            <person name="Atanasova L."/>
            <person name="Karlsson M."/>
            <person name="Huettel B."/>
            <person name="Barry K.W."/>
            <person name="Haridas S."/>
            <person name="Chen C."/>
            <person name="Bauer D."/>
            <person name="Andreopoulos W."/>
            <person name="Pangilinan J."/>
            <person name="LaButti K."/>
            <person name="Riley R."/>
            <person name="Lipzen A."/>
            <person name="Clum A."/>
            <person name="Drula E."/>
            <person name="Henrissat B."/>
            <person name="Kohler A."/>
            <person name="Grigoriev I.V."/>
            <person name="Martin F.M."/>
            <person name="Hacquard S."/>
        </authorList>
    </citation>
    <scope>NUCLEOTIDE SEQUENCE</scope>
    <source>
        <strain evidence="4">FSSC 5 MPI-SDFR-AT-0091</strain>
    </source>
</reference>
<evidence type="ECO:0000256" key="3">
    <source>
        <dbReference type="PROSITE-ProRule" id="PRU00023"/>
    </source>
</evidence>
<feature type="repeat" description="ANK" evidence="3">
    <location>
        <begin position="39"/>
        <end position="67"/>
    </location>
</feature>
<accession>A0A9P9RAY1</accession>
<organism evidence="4 5">
    <name type="scientific">Fusarium solani</name>
    <name type="common">Filamentous fungus</name>
    <dbReference type="NCBI Taxonomy" id="169388"/>
    <lineage>
        <taxon>Eukaryota</taxon>
        <taxon>Fungi</taxon>
        <taxon>Dikarya</taxon>
        <taxon>Ascomycota</taxon>
        <taxon>Pezizomycotina</taxon>
        <taxon>Sordariomycetes</taxon>
        <taxon>Hypocreomycetidae</taxon>
        <taxon>Hypocreales</taxon>
        <taxon>Nectriaceae</taxon>
        <taxon>Fusarium</taxon>
        <taxon>Fusarium solani species complex</taxon>
    </lineage>
</organism>
<dbReference type="Gene3D" id="1.25.40.20">
    <property type="entry name" value="Ankyrin repeat-containing domain"/>
    <property type="match status" value="2"/>
</dbReference>
<sequence length="552" mass="61714">MQDDVGVRTITKLASYVRPEDHVAYFNVRYDHDDGYSHPLHIAAMRDNLEQVRKLLELGADAEAMCQNLTPLLSGGQLQTLRAIHLDKVLEDCEWKAILIPLVSQNRPLGRLLHRHAPSSILAQSLDETDRAITMYHVAVLQNLHDVTAGMLHLHPGDVNIQMPKSGQTPLHLAISNERATLFDKLIHHSTLNGIFNRDGANVLHLAIEEVYMTDHAPTRRWLAQVVKSLLAQGADPNEPKSNLLGQTPLLLATEAVRYDWYRVWREAKFVIDLLLQNGADVNKADGNGSTPLTTVVRKVIRENDRGSMKTMFLDLVENHGADLNFRPQFVGQPLKSITFRLIDAPSTVTLCKEVIALGGIIAQHEVPSKCEYDIIGLHGSDISDQDINMAYEYAMCRNKKGSLLRLQGSGRPYAGGDTSLVWRTLVASGVRLPTFTRQLLQPDWRYVDAQTGMSFLHAVVDKVARGGVYSEKEAVADVKELAGSQRAWRCLVLYHDPEGKTALDRVVDMGQQFPLLRGELTGKHTAQAKRPELYQAARDLEQGWLQVQQNQ</sequence>
<dbReference type="PROSITE" id="PS50297">
    <property type="entry name" value="ANK_REP_REGION"/>
    <property type="match status" value="1"/>
</dbReference>
<dbReference type="InterPro" id="IPR002110">
    <property type="entry name" value="Ankyrin_rpt"/>
</dbReference>
<dbReference type="SMART" id="SM00248">
    <property type="entry name" value="ANK"/>
    <property type="match status" value="6"/>
</dbReference>
<feature type="repeat" description="ANK" evidence="3">
    <location>
        <begin position="245"/>
        <end position="287"/>
    </location>
</feature>
<dbReference type="PANTHER" id="PTHR24198:SF165">
    <property type="entry name" value="ANKYRIN REPEAT-CONTAINING PROTEIN-RELATED"/>
    <property type="match status" value="1"/>
</dbReference>
<dbReference type="PANTHER" id="PTHR24198">
    <property type="entry name" value="ANKYRIN REPEAT AND PROTEIN KINASE DOMAIN-CONTAINING PROTEIN"/>
    <property type="match status" value="1"/>
</dbReference>
<dbReference type="Proteomes" id="UP000736672">
    <property type="component" value="Unassembled WGS sequence"/>
</dbReference>
<comment type="caution">
    <text evidence="4">The sequence shown here is derived from an EMBL/GenBank/DDBJ whole genome shotgun (WGS) entry which is preliminary data.</text>
</comment>
<evidence type="ECO:0000256" key="2">
    <source>
        <dbReference type="ARBA" id="ARBA00023043"/>
    </source>
</evidence>
<dbReference type="Pfam" id="PF00023">
    <property type="entry name" value="Ank"/>
    <property type="match status" value="1"/>
</dbReference>
<dbReference type="InterPro" id="IPR036770">
    <property type="entry name" value="Ankyrin_rpt-contain_sf"/>
</dbReference>
<proteinExistence type="predicted"/>
<gene>
    <name evidence="4" type="ORF">B0J15DRAFT_438607</name>
</gene>